<proteinExistence type="predicted"/>
<comment type="caution">
    <text evidence="2">The sequence shown here is derived from an EMBL/GenBank/DDBJ whole genome shotgun (WGS) entry which is preliminary data.</text>
</comment>
<dbReference type="EMBL" id="JAJNDC010000003">
    <property type="protein sequence ID" value="MCW9713852.1"/>
    <property type="molecule type" value="Genomic_DNA"/>
</dbReference>
<sequence>MKLTFLGTGTSMGVPVAGGFGKERLDGDPRNVRWRCSAWIETDESSIVIDTGPEFRLQSIRSGLSHIDLVLITHEHMDHISGLDDLRPFCYEQNQSIPVYAGKKCLHAIRKRFDYMFGPNRYPGATSLDLQEVPDSFTFRDLEITPLPATHGKINVLGYRVNDLSYLTDVNAIPDATKRKIVGSKMLVLDGLRWKPEHPTHMTIPQAVSVAEELEVPQTYLIHMNSSVNHSKSNERLPDHVQLAYDQLTVEI</sequence>
<dbReference type="SMART" id="SM00849">
    <property type="entry name" value="Lactamase_B"/>
    <property type="match status" value="1"/>
</dbReference>
<dbReference type="SUPFAM" id="SSF56281">
    <property type="entry name" value="Metallo-hydrolase/oxidoreductase"/>
    <property type="match status" value="1"/>
</dbReference>
<dbReference type="Proteomes" id="UP001207337">
    <property type="component" value="Unassembled WGS sequence"/>
</dbReference>
<reference evidence="2 3" key="1">
    <citation type="submission" date="2021-11" db="EMBL/GenBank/DDBJ databases">
        <title>Aliifidinibius sp. nov., a new bacterium isolated from saline soil.</title>
        <authorList>
            <person name="Galisteo C."/>
            <person name="De La Haba R."/>
            <person name="Sanchez-Porro C."/>
            <person name="Ventosa A."/>
        </authorList>
    </citation>
    <scope>NUCLEOTIDE SEQUENCE [LARGE SCALE GENOMIC DNA]</scope>
    <source>
        <strain evidence="2 3">KACC 190600</strain>
    </source>
</reference>
<dbReference type="PANTHER" id="PTHR42663:SF6">
    <property type="entry name" value="HYDROLASE C777.06C-RELATED"/>
    <property type="match status" value="1"/>
</dbReference>
<evidence type="ECO:0000259" key="1">
    <source>
        <dbReference type="SMART" id="SM00849"/>
    </source>
</evidence>
<organism evidence="2 3">
    <name type="scientific">Fodinibius salicampi</name>
    <dbReference type="NCBI Taxonomy" id="1920655"/>
    <lineage>
        <taxon>Bacteria</taxon>
        <taxon>Pseudomonadati</taxon>
        <taxon>Balneolota</taxon>
        <taxon>Balneolia</taxon>
        <taxon>Balneolales</taxon>
        <taxon>Balneolaceae</taxon>
        <taxon>Fodinibius</taxon>
    </lineage>
</organism>
<keyword evidence="3" id="KW-1185">Reference proteome</keyword>
<dbReference type="PANTHER" id="PTHR42663">
    <property type="entry name" value="HYDROLASE C777.06C-RELATED-RELATED"/>
    <property type="match status" value="1"/>
</dbReference>
<name>A0ABT3Q159_9BACT</name>
<protein>
    <submittedName>
        <fullName evidence="2">MBL fold metallo-hydrolase</fullName>
    </submittedName>
</protein>
<dbReference type="Pfam" id="PF12706">
    <property type="entry name" value="Lactamase_B_2"/>
    <property type="match status" value="1"/>
</dbReference>
<evidence type="ECO:0000313" key="3">
    <source>
        <dbReference type="Proteomes" id="UP001207337"/>
    </source>
</evidence>
<dbReference type="Gene3D" id="3.60.15.10">
    <property type="entry name" value="Ribonuclease Z/Hydroxyacylglutathione hydrolase-like"/>
    <property type="match status" value="1"/>
</dbReference>
<accession>A0ABT3Q159</accession>
<evidence type="ECO:0000313" key="2">
    <source>
        <dbReference type="EMBL" id="MCW9713852.1"/>
    </source>
</evidence>
<dbReference type="CDD" id="cd16279">
    <property type="entry name" value="metallo-hydrolase-like_MBL-fold"/>
    <property type="match status" value="1"/>
</dbReference>
<dbReference type="InterPro" id="IPR001279">
    <property type="entry name" value="Metallo-B-lactamas"/>
</dbReference>
<feature type="domain" description="Metallo-beta-lactamase" evidence="1">
    <location>
        <begin position="35"/>
        <end position="223"/>
    </location>
</feature>
<gene>
    <name evidence="2" type="ORF">LQ318_13155</name>
</gene>
<dbReference type="InterPro" id="IPR036866">
    <property type="entry name" value="RibonucZ/Hydroxyglut_hydro"/>
</dbReference>
<dbReference type="RefSeq" id="WP_265790846.1">
    <property type="nucleotide sequence ID" value="NZ_BAABRS010000003.1"/>
</dbReference>